<proteinExistence type="predicted"/>
<name>A0A9P4QV87_9PLEO</name>
<dbReference type="EMBL" id="ML996166">
    <property type="protein sequence ID" value="KAF2733085.1"/>
    <property type="molecule type" value="Genomic_DNA"/>
</dbReference>
<gene>
    <name evidence="1" type="ORF">EJ04DRAFT_410244</name>
</gene>
<protein>
    <submittedName>
        <fullName evidence="1">Uncharacterized protein</fullName>
    </submittedName>
</protein>
<evidence type="ECO:0000313" key="1">
    <source>
        <dbReference type="EMBL" id="KAF2733085.1"/>
    </source>
</evidence>
<accession>A0A9P4QV87</accession>
<organism evidence="1 2">
    <name type="scientific">Polyplosphaeria fusca</name>
    <dbReference type="NCBI Taxonomy" id="682080"/>
    <lineage>
        <taxon>Eukaryota</taxon>
        <taxon>Fungi</taxon>
        <taxon>Dikarya</taxon>
        <taxon>Ascomycota</taxon>
        <taxon>Pezizomycotina</taxon>
        <taxon>Dothideomycetes</taxon>
        <taxon>Pleosporomycetidae</taxon>
        <taxon>Pleosporales</taxon>
        <taxon>Tetraplosphaeriaceae</taxon>
        <taxon>Polyplosphaeria</taxon>
    </lineage>
</organism>
<dbReference type="AlphaFoldDB" id="A0A9P4QV87"/>
<reference evidence="1" key="1">
    <citation type="journal article" date="2020" name="Stud. Mycol.">
        <title>101 Dothideomycetes genomes: a test case for predicting lifestyles and emergence of pathogens.</title>
        <authorList>
            <person name="Haridas S."/>
            <person name="Albert R."/>
            <person name="Binder M."/>
            <person name="Bloem J."/>
            <person name="Labutti K."/>
            <person name="Salamov A."/>
            <person name="Andreopoulos B."/>
            <person name="Baker S."/>
            <person name="Barry K."/>
            <person name="Bills G."/>
            <person name="Bluhm B."/>
            <person name="Cannon C."/>
            <person name="Castanera R."/>
            <person name="Culley D."/>
            <person name="Daum C."/>
            <person name="Ezra D."/>
            <person name="Gonzalez J."/>
            <person name="Henrissat B."/>
            <person name="Kuo A."/>
            <person name="Liang C."/>
            <person name="Lipzen A."/>
            <person name="Lutzoni F."/>
            <person name="Magnuson J."/>
            <person name="Mondo S."/>
            <person name="Nolan M."/>
            <person name="Ohm R."/>
            <person name="Pangilinan J."/>
            <person name="Park H.-J."/>
            <person name="Ramirez L."/>
            <person name="Alfaro M."/>
            <person name="Sun H."/>
            <person name="Tritt A."/>
            <person name="Yoshinaga Y."/>
            <person name="Zwiers L.-H."/>
            <person name="Turgeon B."/>
            <person name="Goodwin S."/>
            <person name="Spatafora J."/>
            <person name="Crous P."/>
            <person name="Grigoriev I."/>
        </authorList>
    </citation>
    <scope>NUCLEOTIDE SEQUENCE</scope>
    <source>
        <strain evidence="1">CBS 125425</strain>
    </source>
</reference>
<feature type="non-terminal residue" evidence="1">
    <location>
        <position position="54"/>
    </location>
</feature>
<sequence length="54" mass="6077">GLVSLQSIIVNQDAQSLDERNHIHFLTAINNEAKVRRSTKREVLGKAKVMGFDQ</sequence>
<evidence type="ECO:0000313" key="2">
    <source>
        <dbReference type="Proteomes" id="UP000799444"/>
    </source>
</evidence>
<feature type="non-terminal residue" evidence="1">
    <location>
        <position position="1"/>
    </location>
</feature>
<dbReference type="OrthoDB" id="4357141at2759"/>
<keyword evidence="2" id="KW-1185">Reference proteome</keyword>
<comment type="caution">
    <text evidence="1">The sequence shown here is derived from an EMBL/GenBank/DDBJ whole genome shotgun (WGS) entry which is preliminary data.</text>
</comment>
<dbReference type="Proteomes" id="UP000799444">
    <property type="component" value="Unassembled WGS sequence"/>
</dbReference>